<proteinExistence type="predicted"/>
<dbReference type="KEGG" id="psym:J1N51_12075"/>
<dbReference type="CDD" id="cd14789">
    <property type="entry name" value="Tiki"/>
    <property type="match status" value="1"/>
</dbReference>
<evidence type="ECO:0000313" key="1">
    <source>
        <dbReference type="EMBL" id="QTH63459.1"/>
    </source>
</evidence>
<name>A0A975DB09_9GAMM</name>
<dbReference type="Proteomes" id="UP000682739">
    <property type="component" value="Chromosome"/>
</dbReference>
<dbReference type="InterPro" id="IPR002816">
    <property type="entry name" value="TraB/PrgY/GumN_fam"/>
</dbReference>
<reference evidence="1" key="1">
    <citation type="submission" date="2021-03" db="EMBL/GenBank/DDBJ databases">
        <title>Description of Psychrosphaera ytuae sp. nov. isolated from deep sea sediment of South China Sea.</title>
        <authorList>
            <person name="Zhang J."/>
            <person name="Xu X.-D."/>
        </authorList>
    </citation>
    <scope>NUCLEOTIDE SEQUENCE</scope>
    <source>
        <strain evidence="1">MTZ26</strain>
    </source>
</reference>
<dbReference type="RefSeq" id="WP_208831515.1">
    <property type="nucleotide sequence ID" value="NZ_CP072110.1"/>
</dbReference>
<dbReference type="Pfam" id="PF01963">
    <property type="entry name" value="TraB_PrgY_gumN"/>
    <property type="match status" value="1"/>
</dbReference>
<gene>
    <name evidence="1" type="ORF">J1N51_12075</name>
</gene>
<dbReference type="AlphaFoldDB" id="A0A975DB09"/>
<organism evidence="1 2">
    <name type="scientific">Psychrosphaera ytuae</name>
    <dbReference type="NCBI Taxonomy" id="2820710"/>
    <lineage>
        <taxon>Bacteria</taxon>
        <taxon>Pseudomonadati</taxon>
        <taxon>Pseudomonadota</taxon>
        <taxon>Gammaproteobacteria</taxon>
        <taxon>Alteromonadales</taxon>
        <taxon>Pseudoalteromonadaceae</taxon>
        <taxon>Psychrosphaera</taxon>
    </lineage>
</organism>
<dbReference type="PANTHER" id="PTHR40590:SF1">
    <property type="entry name" value="CYTOPLASMIC PROTEIN"/>
    <property type="match status" value="1"/>
</dbReference>
<dbReference type="InterPro" id="IPR047111">
    <property type="entry name" value="YbaP-like"/>
</dbReference>
<evidence type="ECO:0000313" key="2">
    <source>
        <dbReference type="Proteomes" id="UP000682739"/>
    </source>
</evidence>
<dbReference type="PANTHER" id="PTHR40590">
    <property type="entry name" value="CYTOPLASMIC PROTEIN-RELATED"/>
    <property type="match status" value="1"/>
</dbReference>
<protein>
    <submittedName>
        <fullName evidence="1">TraB/GumN family protein</fullName>
    </submittedName>
</protein>
<accession>A0A975DB09</accession>
<keyword evidence="2" id="KW-1185">Reference proteome</keyword>
<sequence length="296" mass="32744">MNGMTTTFKKIIGATLVSSVAVFGAQAEQTQSSVWKVSKGEDTVLVGGTVHILPVSEFPLPSQFDAAYKLADAVVLETKLPDPTDQQAQLKLMQGMMYNNGENIKQHISPETVARLTDYFASIGGNFEQMAGFRPGPLASVIVMMEAQRAGIAGQGVDAYYSQIAQRDQKPLEYLESLDFQLELMAKMGQGEEDFMLNQNLDYVPKVGDLIKDMIAAWRVGDTKVLNELALVKMKQDSPKSYDAMMTQRNIDWVPKIEAMFGDDDKELVLVGVGHLVGEDSVLKMLEEKGYKVERF</sequence>
<dbReference type="EMBL" id="CP072110">
    <property type="protein sequence ID" value="QTH63459.1"/>
    <property type="molecule type" value="Genomic_DNA"/>
</dbReference>